<proteinExistence type="predicted"/>
<sequence>MLTWLEIIYPRACFPAASTCLDVAEGGLHALPAVPTAGSVLSGLPDASGHLEGRVEGSLGAVVPGCPARPAWSPTQRSRTWLPSQGTGACLGRPVTLPKPLYLVQVLHRTLVLEEELTEAQPEASWSPQQLVVAAATDPLQSEDLDPAAEAAAEATPARDLLAFPSVPVMLPPAAAPPLVPASAAPGPGPPGTWSPLCTSLCRRDGRQPWSYPHCQLPMHSFSPMPHSTLYECSSPLLWFLFAFVLSFCFVSFCFCFFSHSFCCSLLWILNRFSYFQLSNS</sequence>
<accession>A0A811XYU6</accession>
<organism evidence="2 3">
    <name type="scientific">Nyctereutes procyonoides</name>
    <name type="common">Raccoon dog</name>
    <name type="synonym">Canis procyonoides</name>
    <dbReference type="NCBI Taxonomy" id="34880"/>
    <lineage>
        <taxon>Eukaryota</taxon>
        <taxon>Metazoa</taxon>
        <taxon>Chordata</taxon>
        <taxon>Craniata</taxon>
        <taxon>Vertebrata</taxon>
        <taxon>Euteleostomi</taxon>
        <taxon>Mammalia</taxon>
        <taxon>Eutheria</taxon>
        <taxon>Laurasiatheria</taxon>
        <taxon>Carnivora</taxon>
        <taxon>Caniformia</taxon>
        <taxon>Canidae</taxon>
        <taxon>Nyctereutes</taxon>
    </lineage>
</organism>
<evidence type="ECO:0000313" key="2">
    <source>
        <dbReference type="EMBL" id="CAD7667866.1"/>
    </source>
</evidence>
<gene>
    <name evidence="2" type="ORF">NYPRO_LOCUS1148</name>
</gene>
<protein>
    <submittedName>
        <fullName evidence="2">(raccoon dog) hypothetical protein</fullName>
    </submittedName>
</protein>
<dbReference type="AlphaFoldDB" id="A0A811XYU6"/>
<dbReference type="Proteomes" id="UP000645828">
    <property type="component" value="Unassembled WGS sequence"/>
</dbReference>
<feature type="transmembrane region" description="Helical" evidence="1">
    <location>
        <begin position="237"/>
        <end position="270"/>
    </location>
</feature>
<reference evidence="2" key="1">
    <citation type="submission" date="2020-12" db="EMBL/GenBank/DDBJ databases">
        <authorList>
            <consortium name="Molecular Ecology Group"/>
        </authorList>
    </citation>
    <scope>NUCLEOTIDE SEQUENCE</scope>
    <source>
        <strain evidence="2">TBG_1078</strain>
    </source>
</reference>
<keyword evidence="1" id="KW-1133">Transmembrane helix</keyword>
<name>A0A811XYU6_NYCPR</name>
<comment type="caution">
    <text evidence="2">The sequence shown here is derived from an EMBL/GenBank/DDBJ whole genome shotgun (WGS) entry which is preliminary data.</text>
</comment>
<evidence type="ECO:0000313" key="3">
    <source>
        <dbReference type="Proteomes" id="UP000645828"/>
    </source>
</evidence>
<dbReference type="EMBL" id="CAJHUB010000649">
    <property type="protein sequence ID" value="CAD7667866.1"/>
    <property type="molecule type" value="Genomic_DNA"/>
</dbReference>
<evidence type="ECO:0000256" key="1">
    <source>
        <dbReference type="SAM" id="Phobius"/>
    </source>
</evidence>
<keyword evidence="3" id="KW-1185">Reference proteome</keyword>
<keyword evidence="1" id="KW-0812">Transmembrane</keyword>
<keyword evidence="1" id="KW-0472">Membrane</keyword>